<keyword evidence="6 9" id="KW-1133">Transmembrane helix</keyword>
<evidence type="ECO:0000313" key="12">
    <source>
        <dbReference type="Proteomes" id="UP000181976"/>
    </source>
</evidence>
<comment type="subcellular location">
    <subcellularLocation>
        <location evidence="1 9">Cell membrane</location>
        <topology evidence="1 9">Single-pass membrane protein</topology>
    </subcellularLocation>
</comment>
<dbReference type="Gene3D" id="1.20.5.3310">
    <property type="match status" value="1"/>
</dbReference>
<dbReference type="PANTHER" id="PTHR42982">
    <property type="entry name" value="SEC-INDEPENDENT PROTEIN TRANSLOCASE PROTEIN TATA"/>
    <property type="match status" value="1"/>
</dbReference>
<dbReference type="InterPro" id="IPR006312">
    <property type="entry name" value="TatA/E"/>
</dbReference>
<dbReference type="OrthoDB" id="9812812at2"/>
<accession>A0A1I2ALM0</accession>
<evidence type="ECO:0000256" key="8">
    <source>
        <dbReference type="ARBA" id="ARBA00023136"/>
    </source>
</evidence>
<evidence type="ECO:0000313" key="11">
    <source>
        <dbReference type="EMBL" id="SFE44802.1"/>
    </source>
</evidence>
<evidence type="ECO:0000256" key="10">
    <source>
        <dbReference type="SAM" id="MobiDB-lite"/>
    </source>
</evidence>
<comment type="function">
    <text evidence="9">Part of the twin-arginine translocation (Tat) system that transports large folded proteins containing a characteristic twin-arginine motif in their signal peptide across membranes. TatA could form the protein-conducting channel of the Tat system.</text>
</comment>
<dbReference type="InParanoid" id="A0A1I2ALM0"/>
<feature type="transmembrane region" description="Helical" evidence="9">
    <location>
        <begin position="6"/>
        <end position="26"/>
    </location>
</feature>
<keyword evidence="3 9" id="KW-1003">Cell membrane</keyword>
<comment type="subunit">
    <text evidence="9">Forms a complex with TatC.</text>
</comment>
<dbReference type="EMBL" id="FONA01000011">
    <property type="protein sequence ID" value="SFE44802.1"/>
    <property type="molecule type" value="Genomic_DNA"/>
</dbReference>
<dbReference type="RefSeq" id="WP_044138382.1">
    <property type="nucleotide sequence ID" value="NZ_AFSL01000009.1"/>
</dbReference>
<dbReference type="InterPro" id="IPR003369">
    <property type="entry name" value="TatA/B/E"/>
</dbReference>
<dbReference type="AlphaFoldDB" id="A0A1I2ALM0"/>
<evidence type="ECO:0000256" key="4">
    <source>
        <dbReference type="ARBA" id="ARBA00022692"/>
    </source>
</evidence>
<feature type="region of interest" description="Disordered" evidence="10">
    <location>
        <begin position="85"/>
        <end position="150"/>
    </location>
</feature>
<protein>
    <recommendedName>
        <fullName evidence="9">Sec-independent protein translocase protein TatA</fullName>
    </recommendedName>
</protein>
<evidence type="ECO:0000256" key="9">
    <source>
        <dbReference type="HAMAP-Rule" id="MF_00236"/>
    </source>
</evidence>
<sequence>MITFLFGISMGEILVVFLVVLLLFGADKIPEFARMMGKGINEFRKAADDIKRELDASTSDIKEDLSEVKEYLDEQKSEVEKEIKQVGEEVEDTFADRNLDASGDENSSITSNNPEDVDEVSRDVYGLDKKDDFQDGTSSSNDDEPAKPTK</sequence>
<reference evidence="11 12" key="1">
    <citation type="submission" date="2016-10" db="EMBL/GenBank/DDBJ databases">
        <authorList>
            <person name="de Groot N.N."/>
        </authorList>
    </citation>
    <scope>NUCLEOTIDE SEQUENCE [LARGE SCALE GENOMIC DNA]</scope>
    <source>
        <strain evidence="11 12">DSM 19012</strain>
    </source>
</reference>
<feature type="compositionally biased region" description="Polar residues" evidence="10">
    <location>
        <begin position="104"/>
        <end position="114"/>
    </location>
</feature>
<dbReference type="Pfam" id="PF02416">
    <property type="entry name" value="TatA_B_E"/>
    <property type="match status" value="1"/>
</dbReference>
<organism evidence="11 12">
    <name type="scientific">Thermophagus xiamenensis</name>
    <dbReference type="NCBI Taxonomy" id="385682"/>
    <lineage>
        <taxon>Bacteria</taxon>
        <taxon>Pseudomonadati</taxon>
        <taxon>Bacteroidota</taxon>
        <taxon>Bacteroidia</taxon>
        <taxon>Marinilabiliales</taxon>
        <taxon>Marinilabiliaceae</taxon>
        <taxon>Thermophagus</taxon>
    </lineage>
</organism>
<dbReference type="STRING" id="385682.SAMN05444380_111104"/>
<gene>
    <name evidence="9" type="primary">tatA</name>
    <name evidence="11" type="ORF">SAMN05444380_111104</name>
</gene>
<dbReference type="Proteomes" id="UP000181976">
    <property type="component" value="Unassembled WGS sequence"/>
</dbReference>
<evidence type="ECO:0000256" key="7">
    <source>
        <dbReference type="ARBA" id="ARBA00023010"/>
    </source>
</evidence>
<keyword evidence="4 9" id="KW-0812">Transmembrane</keyword>
<dbReference type="eggNOG" id="COG1826">
    <property type="taxonomic scope" value="Bacteria"/>
</dbReference>
<feature type="compositionally biased region" description="Basic and acidic residues" evidence="10">
    <location>
        <begin position="119"/>
        <end position="133"/>
    </location>
</feature>
<dbReference type="NCBIfam" id="TIGR01411">
    <property type="entry name" value="tatAE"/>
    <property type="match status" value="1"/>
</dbReference>
<dbReference type="PANTHER" id="PTHR42982:SF1">
    <property type="entry name" value="SEC-INDEPENDENT PROTEIN TRANSLOCASE PROTEIN TATA"/>
    <property type="match status" value="1"/>
</dbReference>
<keyword evidence="2 9" id="KW-0813">Transport</keyword>
<dbReference type="HAMAP" id="MF_00236">
    <property type="entry name" value="TatA_E"/>
    <property type="match status" value="1"/>
</dbReference>
<dbReference type="GO" id="GO:0033281">
    <property type="term" value="C:TAT protein transport complex"/>
    <property type="evidence" value="ECO:0007669"/>
    <property type="project" value="UniProtKB-UniRule"/>
</dbReference>
<evidence type="ECO:0000256" key="2">
    <source>
        <dbReference type="ARBA" id="ARBA00022448"/>
    </source>
</evidence>
<dbReference type="GO" id="GO:0008320">
    <property type="term" value="F:protein transmembrane transporter activity"/>
    <property type="evidence" value="ECO:0007669"/>
    <property type="project" value="UniProtKB-UniRule"/>
</dbReference>
<evidence type="ECO:0000256" key="1">
    <source>
        <dbReference type="ARBA" id="ARBA00004162"/>
    </source>
</evidence>
<keyword evidence="7 9" id="KW-0811">Translocation</keyword>
<evidence type="ECO:0000256" key="6">
    <source>
        <dbReference type="ARBA" id="ARBA00022989"/>
    </source>
</evidence>
<name>A0A1I2ALM0_9BACT</name>
<comment type="similarity">
    <text evidence="9">Belongs to the TatA/E family.</text>
</comment>
<keyword evidence="8 9" id="KW-0472">Membrane</keyword>
<keyword evidence="5 9" id="KW-0653">Protein transport</keyword>
<evidence type="ECO:0000256" key="5">
    <source>
        <dbReference type="ARBA" id="ARBA00022927"/>
    </source>
</evidence>
<evidence type="ECO:0000256" key="3">
    <source>
        <dbReference type="ARBA" id="ARBA00022475"/>
    </source>
</evidence>
<proteinExistence type="inferred from homology"/>
<dbReference type="GO" id="GO:0043953">
    <property type="term" value="P:protein transport by the Tat complex"/>
    <property type="evidence" value="ECO:0007669"/>
    <property type="project" value="UniProtKB-UniRule"/>
</dbReference>
<keyword evidence="12" id="KW-1185">Reference proteome</keyword>